<dbReference type="AlphaFoldDB" id="A0A060Y3V4"/>
<protein>
    <submittedName>
        <fullName evidence="3">Uncharacterized protein</fullName>
    </submittedName>
</protein>
<organism evidence="3 4">
    <name type="scientific">Oncorhynchus mykiss</name>
    <name type="common">Rainbow trout</name>
    <name type="synonym">Salmo gairdneri</name>
    <dbReference type="NCBI Taxonomy" id="8022"/>
    <lineage>
        <taxon>Eukaryota</taxon>
        <taxon>Metazoa</taxon>
        <taxon>Chordata</taxon>
        <taxon>Craniata</taxon>
        <taxon>Vertebrata</taxon>
        <taxon>Euteleostomi</taxon>
        <taxon>Actinopterygii</taxon>
        <taxon>Neopterygii</taxon>
        <taxon>Teleostei</taxon>
        <taxon>Protacanthopterygii</taxon>
        <taxon>Salmoniformes</taxon>
        <taxon>Salmonidae</taxon>
        <taxon>Salmoninae</taxon>
        <taxon>Oncorhynchus</taxon>
    </lineage>
</organism>
<dbReference type="InterPro" id="IPR039911">
    <property type="entry name" value="JIP3/JIP4"/>
</dbReference>
<dbReference type="GO" id="GO:0019894">
    <property type="term" value="F:kinesin binding"/>
    <property type="evidence" value="ECO:0007669"/>
    <property type="project" value="TreeGrafter"/>
</dbReference>
<evidence type="ECO:0000256" key="1">
    <source>
        <dbReference type="SAM" id="Coils"/>
    </source>
</evidence>
<proteinExistence type="predicted"/>
<evidence type="ECO:0000313" key="3">
    <source>
        <dbReference type="EMBL" id="CDQ86603.1"/>
    </source>
</evidence>
<dbReference type="EMBL" id="FR907388">
    <property type="protein sequence ID" value="CDQ86603.1"/>
    <property type="molecule type" value="Genomic_DNA"/>
</dbReference>
<feature type="coiled-coil region" evidence="1">
    <location>
        <begin position="369"/>
        <end position="396"/>
    </location>
</feature>
<name>A0A060Y3V4_ONCMY</name>
<evidence type="ECO:0000256" key="2">
    <source>
        <dbReference type="SAM" id="MobiDB-lite"/>
    </source>
</evidence>
<keyword evidence="1" id="KW-0175">Coiled coil</keyword>
<reference evidence="3" key="1">
    <citation type="journal article" date="2014" name="Nat. Commun.">
        <title>The rainbow trout genome provides novel insights into evolution after whole-genome duplication in vertebrates.</title>
        <authorList>
            <person name="Berthelot C."/>
            <person name="Brunet F."/>
            <person name="Chalopin D."/>
            <person name="Juanchich A."/>
            <person name="Bernard M."/>
            <person name="Noel B."/>
            <person name="Bento P."/>
            <person name="Da Silva C."/>
            <person name="Labadie K."/>
            <person name="Alberti A."/>
            <person name="Aury J.M."/>
            <person name="Louis A."/>
            <person name="Dehais P."/>
            <person name="Bardou P."/>
            <person name="Montfort J."/>
            <person name="Klopp C."/>
            <person name="Cabau C."/>
            <person name="Gaspin C."/>
            <person name="Thorgaard G.H."/>
            <person name="Boussaha M."/>
            <person name="Quillet E."/>
            <person name="Guyomard R."/>
            <person name="Galiana D."/>
            <person name="Bobe J."/>
            <person name="Volff J.N."/>
            <person name="Genet C."/>
            <person name="Wincker P."/>
            <person name="Jaillon O."/>
            <person name="Roest Crollius H."/>
            <person name="Guiguen Y."/>
        </authorList>
    </citation>
    <scope>NUCLEOTIDE SEQUENCE [LARGE SCALE GENOMIC DNA]</scope>
</reference>
<reference evidence="3" key="2">
    <citation type="submission" date="2014-03" db="EMBL/GenBank/DDBJ databases">
        <authorList>
            <person name="Genoscope - CEA"/>
        </authorList>
    </citation>
    <scope>NUCLEOTIDE SEQUENCE</scope>
</reference>
<dbReference type="Proteomes" id="UP000193380">
    <property type="component" value="Unassembled WGS sequence"/>
</dbReference>
<dbReference type="GO" id="GO:0016192">
    <property type="term" value="P:vesicle-mediated transport"/>
    <property type="evidence" value="ECO:0007669"/>
    <property type="project" value="TreeGrafter"/>
</dbReference>
<accession>A0A060Y3V4</accession>
<dbReference type="PANTHER" id="PTHR13886">
    <property type="entry name" value="JNK/SAPK-ASSOCIATED PROTEIN"/>
    <property type="match status" value="1"/>
</dbReference>
<feature type="region of interest" description="Disordered" evidence="2">
    <location>
        <begin position="500"/>
        <end position="522"/>
    </location>
</feature>
<dbReference type="GO" id="GO:0005078">
    <property type="term" value="F:MAP-kinase scaffold activity"/>
    <property type="evidence" value="ECO:0007669"/>
    <property type="project" value="InterPro"/>
</dbReference>
<dbReference type="PaxDb" id="8022-A0A060Y3V4"/>
<evidence type="ECO:0000313" key="4">
    <source>
        <dbReference type="Proteomes" id="UP000193380"/>
    </source>
</evidence>
<sequence length="522" mass="56379">MSCKLPFPDLGSPVGFQQEWLWCVMHLTNDEFLFGAGDIALSCWRGVVCIECMFIYEEIPRLSCCPLLLWSLSLLYPPDVVVVLSVCRRCSDLTNLIEKGLFASWHWNNKRCSDLFLKVCQALYGSDFCCDLGTEMGTEGVIWGGGGVIKPSFDYLSLKPCCCCFVCPSICVCVFFLSTSFLLPPSLPPSSSFSRLFSSSGGAAKKPAEAAPVNVKYNAPSSQVQPSVKKRSAALQQLPSDKSKAFDFLNEESESGNMVSRREQKRAQYRQVKAHVHKEDDGRVQAYGWSLPQKFKVANGGQTLENKMKNLPVPVYLRPLDEKDATMKLWCAAGVNLSGGKTRDGGSIVGASVFYSDLTSPGPESPLRKTGSQSSLDKLDQDLKEQEKELLHQEELSSLVWICTSTQATTKVIVIDANQPGNVLENFFVCNSHVLCIASVPGARETDYPAGEEVPHDAGSGAEGGTLQASTTSICSMGEAGVLAGINVVGCSTEGAVATPQTAGAENDTDTGKISTPTQAYS</sequence>
<dbReference type="GO" id="GO:0030159">
    <property type="term" value="F:signaling receptor complex adaptor activity"/>
    <property type="evidence" value="ECO:0007669"/>
    <property type="project" value="TreeGrafter"/>
</dbReference>
<gene>
    <name evidence="3" type="ORF">GSONMT00061553001</name>
</gene>
<dbReference type="GO" id="GO:0005737">
    <property type="term" value="C:cytoplasm"/>
    <property type="evidence" value="ECO:0007669"/>
    <property type="project" value="TreeGrafter"/>
</dbReference>
<dbReference type="STRING" id="8022.A0A060Y3V4"/>
<dbReference type="GO" id="GO:0008432">
    <property type="term" value="F:JUN kinase binding"/>
    <property type="evidence" value="ECO:0007669"/>
    <property type="project" value="TreeGrafter"/>
</dbReference>
<feature type="compositionally biased region" description="Polar residues" evidence="2">
    <location>
        <begin position="512"/>
        <end position="522"/>
    </location>
</feature>
<dbReference type="PANTHER" id="PTHR13886:SF2">
    <property type="entry name" value="C-JUN-AMINO-TERMINAL KINASE-INTERACTING PROTEIN 4"/>
    <property type="match status" value="1"/>
</dbReference>